<gene>
    <name evidence="5" type="primary">LOC111108955</name>
</gene>
<sequence>MPTRCCVPGCSENGGHKFPSDPELHMRWRVVIKQTSHRSEVCILVEDEVYISSAEWELHHSRILLGNQKVAAMNALLVFSVLVASCYAGYDKKILGGGVYPGYPGIGYKYGTCPRVPDYGALGNYCNNDYNCPGQQKCCNVWYGRPRCQIPIEFQRPGNCPHFASNVVGVCNTDYHCSYGQKCCTGYNGGVNICTYASYYGPYGSGNGGVYPGGVGGVYPGGVGGVYPGVGGVYPGVGGVYPGVGGVYPGVGGVYPGSVYPGVGVGPVGGVAPVVPKKVY</sequence>
<evidence type="ECO:0000313" key="4">
    <source>
        <dbReference type="Proteomes" id="UP000694844"/>
    </source>
</evidence>
<dbReference type="PANTHER" id="PTHR19441">
    <property type="entry name" value="WHEY ACDIC PROTEIN WAP"/>
    <property type="match status" value="1"/>
</dbReference>
<dbReference type="Proteomes" id="UP000694844">
    <property type="component" value="Chromosome 8"/>
</dbReference>
<dbReference type="OrthoDB" id="5950222at2759"/>
<reference evidence="5" key="1">
    <citation type="submission" date="2025-08" db="UniProtKB">
        <authorList>
            <consortium name="RefSeq"/>
        </authorList>
    </citation>
    <scope>IDENTIFICATION</scope>
    <source>
        <tissue evidence="5">Whole sample</tissue>
    </source>
</reference>
<dbReference type="InterPro" id="IPR036645">
    <property type="entry name" value="Elafin-like_sf"/>
</dbReference>
<proteinExistence type="predicted"/>
<keyword evidence="4" id="KW-1185">Reference proteome</keyword>
<organism evidence="4 5">
    <name type="scientific">Crassostrea virginica</name>
    <name type="common">Eastern oyster</name>
    <dbReference type="NCBI Taxonomy" id="6565"/>
    <lineage>
        <taxon>Eukaryota</taxon>
        <taxon>Metazoa</taxon>
        <taxon>Spiralia</taxon>
        <taxon>Lophotrochozoa</taxon>
        <taxon>Mollusca</taxon>
        <taxon>Bivalvia</taxon>
        <taxon>Autobranchia</taxon>
        <taxon>Pteriomorphia</taxon>
        <taxon>Ostreida</taxon>
        <taxon>Ostreoidea</taxon>
        <taxon>Ostreidae</taxon>
        <taxon>Crassostrea</taxon>
    </lineage>
</organism>
<dbReference type="GO" id="GO:0004867">
    <property type="term" value="F:serine-type endopeptidase inhibitor activity"/>
    <property type="evidence" value="ECO:0007669"/>
    <property type="project" value="TreeGrafter"/>
</dbReference>
<dbReference type="InterPro" id="IPR050514">
    <property type="entry name" value="WAP_four-disulfide_core"/>
</dbReference>
<feature type="domain" description="WAP" evidence="3">
    <location>
        <begin position="106"/>
        <end position="152"/>
    </location>
</feature>
<evidence type="ECO:0000256" key="2">
    <source>
        <dbReference type="ARBA" id="ARBA00023157"/>
    </source>
</evidence>
<keyword evidence="2" id="KW-1015">Disulfide bond</keyword>
<keyword evidence="1" id="KW-0732">Signal</keyword>
<name>A0A8B8BCQ2_CRAVI</name>
<dbReference type="GO" id="GO:0019731">
    <property type="term" value="P:antibacterial humoral response"/>
    <property type="evidence" value="ECO:0007669"/>
    <property type="project" value="TreeGrafter"/>
</dbReference>
<dbReference type="Gene3D" id="4.10.75.10">
    <property type="entry name" value="Elafin-like"/>
    <property type="match status" value="2"/>
</dbReference>
<dbReference type="PANTHER" id="PTHR19441:SF30">
    <property type="entry name" value="ELAFIN"/>
    <property type="match status" value="1"/>
</dbReference>
<evidence type="ECO:0000259" key="3">
    <source>
        <dbReference type="PROSITE" id="PS51390"/>
    </source>
</evidence>
<dbReference type="AlphaFoldDB" id="A0A8B8BCQ2"/>
<evidence type="ECO:0000256" key="1">
    <source>
        <dbReference type="ARBA" id="ARBA00022729"/>
    </source>
</evidence>
<dbReference type="SUPFAM" id="SSF57256">
    <property type="entry name" value="Elafin-like"/>
    <property type="match status" value="2"/>
</dbReference>
<dbReference type="GeneID" id="111108955"/>
<dbReference type="SMART" id="SM00217">
    <property type="entry name" value="WAP"/>
    <property type="match status" value="2"/>
</dbReference>
<dbReference type="Pfam" id="PF00095">
    <property type="entry name" value="WAP"/>
    <property type="match status" value="2"/>
</dbReference>
<accession>A0A8B8BCQ2</accession>
<dbReference type="KEGG" id="cvn:111108955"/>
<dbReference type="GO" id="GO:0045087">
    <property type="term" value="P:innate immune response"/>
    <property type="evidence" value="ECO:0007669"/>
    <property type="project" value="TreeGrafter"/>
</dbReference>
<dbReference type="InterPro" id="IPR008197">
    <property type="entry name" value="WAP_dom"/>
</dbReference>
<dbReference type="PROSITE" id="PS51390">
    <property type="entry name" value="WAP"/>
    <property type="match status" value="1"/>
</dbReference>
<dbReference type="RefSeq" id="XP_022300751.1">
    <property type="nucleotide sequence ID" value="XM_022445043.1"/>
</dbReference>
<dbReference type="GO" id="GO:0005615">
    <property type="term" value="C:extracellular space"/>
    <property type="evidence" value="ECO:0007669"/>
    <property type="project" value="TreeGrafter"/>
</dbReference>
<protein>
    <submittedName>
        <fullName evidence="5">Elastin-like</fullName>
    </submittedName>
</protein>
<evidence type="ECO:0000313" key="5">
    <source>
        <dbReference type="RefSeq" id="XP_022300751.1"/>
    </source>
</evidence>